<keyword evidence="7" id="KW-0443">Lipid metabolism</keyword>
<evidence type="ECO:0000256" key="4">
    <source>
        <dbReference type="ARBA" id="ARBA00022832"/>
    </source>
</evidence>
<keyword evidence="3 9" id="KW-0812">Transmembrane</keyword>
<keyword evidence="4" id="KW-0276">Fatty acid metabolism</keyword>
<protein>
    <recommendedName>
        <fullName evidence="12">Acyl-CoA desaturase</fullName>
    </recommendedName>
</protein>
<feature type="transmembrane region" description="Helical" evidence="9">
    <location>
        <begin position="12"/>
        <end position="31"/>
    </location>
</feature>
<organism evidence="10 11">
    <name type="scientific">Amycolatopsis minnesotensis</name>
    <dbReference type="NCBI Taxonomy" id="337894"/>
    <lineage>
        <taxon>Bacteria</taxon>
        <taxon>Bacillati</taxon>
        <taxon>Actinomycetota</taxon>
        <taxon>Actinomycetes</taxon>
        <taxon>Pseudonocardiales</taxon>
        <taxon>Pseudonocardiaceae</taxon>
        <taxon>Amycolatopsis</taxon>
    </lineage>
</organism>
<keyword evidence="8 9" id="KW-0472">Membrane</keyword>
<dbReference type="PANTHER" id="PTHR11351">
    <property type="entry name" value="ACYL-COA DESATURASE"/>
    <property type="match status" value="1"/>
</dbReference>
<keyword evidence="6" id="KW-0560">Oxidoreductase</keyword>
<evidence type="ECO:0000256" key="9">
    <source>
        <dbReference type="SAM" id="Phobius"/>
    </source>
</evidence>
<keyword evidence="5 9" id="KW-1133">Transmembrane helix</keyword>
<evidence type="ECO:0000256" key="2">
    <source>
        <dbReference type="ARBA" id="ARBA00008749"/>
    </source>
</evidence>
<evidence type="ECO:0008006" key="12">
    <source>
        <dbReference type="Google" id="ProtNLM"/>
    </source>
</evidence>
<evidence type="ECO:0000256" key="5">
    <source>
        <dbReference type="ARBA" id="ARBA00022989"/>
    </source>
</evidence>
<dbReference type="PANTHER" id="PTHR11351:SF3">
    <property type="entry name" value="BLL4393 PROTEIN"/>
    <property type="match status" value="1"/>
</dbReference>
<dbReference type="EMBL" id="BAAANN010000068">
    <property type="protein sequence ID" value="GAA1992916.1"/>
    <property type="molecule type" value="Genomic_DNA"/>
</dbReference>
<comment type="similarity">
    <text evidence="2">Belongs to the fatty acid desaturase type 2 family.</text>
</comment>
<name>A0ABN2SVH7_9PSEU</name>
<evidence type="ECO:0000256" key="6">
    <source>
        <dbReference type="ARBA" id="ARBA00023002"/>
    </source>
</evidence>
<evidence type="ECO:0000256" key="1">
    <source>
        <dbReference type="ARBA" id="ARBA00004141"/>
    </source>
</evidence>
<dbReference type="InterPro" id="IPR015876">
    <property type="entry name" value="Acyl-CoA_DS"/>
</dbReference>
<gene>
    <name evidence="10" type="ORF">GCM10009754_85040</name>
</gene>
<comment type="caution">
    <text evidence="10">The sequence shown here is derived from an EMBL/GenBank/DDBJ whole genome shotgun (WGS) entry which is preliminary data.</text>
</comment>
<accession>A0ABN2SVH7</accession>
<reference evidence="10 11" key="1">
    <citation type="journal article" date="2019" name="Int. J. Syst. Evol. Microbiol.">
        <title>The Global Catalogue of Microorganisms (GCM) 10K type strain sequencing project: providing services to taxonomists for standard genome sequencing and annotation.</title>
        <authorList>
            <consortium name="The Broad Institute Genomics Platform"/>
            <consortium name="The Broad Institute Genome Sequencing Center for Infectious Disease"/>
            <person name="Wu L."/>
            <person name="Ma J."/>
        </authorList>
    </citation>
    <scope>NUCLEOTIDE SEQUENCE [LARGE SCALE GENOMIC DNA]</scope>
    <source>
        <strain evidence="10 11">JCM 14545</strain>
    </source>
</reference>
<evidence type="ECO:0000256" key="8">
    <source>
        <dbReference type="ARBA" id="ARBA00023136"/>
    </source>
</evidence>
<proteinExistence type="inferred from homology"/>
<evidence type="ECO:0000313" key="10">
    <source>
        <dbReference type="EMBL" id="GAA1992916.1"/>
    </source>
</evidence>
<dbReference type="PRINTS" id="PR00075">
    <property type="entry name" value="FACDDSATRASE"/>
</dbReference>
<keyword evidence="11" id="KW-1185">Reference proteome</keyword>
<evidence type="ECO:0000313" key="11">
    <source>
        <dbReference type="Proteomes" id="UP001501116"/>
    </source>
</evidence>
<dbReference type="Proteomes" id="UP001501116">
    <property type="component" value="Unassembled WGS sequence"/>
</dbReference>
<evidence type="ECO:0000256" key="3">
    <source>
        <dbReference type="ARBA" id="ARBA00022692"/>
    </source>
</evidence>
<evidence type="ECO:0000256" key="7">
    <source>
        <dbReference type="ARBA" id="ARBA00023098"/>
    </source>
</evidence>
<comment type="subcellular location">
    <subcellularLocation>
        <location evidence="1">Membrane</location>
        <topology evidence="1">Multi-pass membrane protein</topology>
    </subcellularLocation>
</comment>
<dbReference type="CDD" id="cd01060">
    <property type="entry name" value="Membrane-FADS-like"/>
    <property type="match status" value="1"/>
</dbReference>
<feature type="transmembrane region" description="Helical" evidence="9">
    <location>
        <begin position="43"/>
        <end position="62"/>
    </location>
</feature>
<sequence length="94" mass="10355">MGLSWVDIGLTVFFYCLSGLGVTIGLHRYFTHSAFKAHRGLRVALAVAGSMAMQGPVINWVAEHRRRHAFADRDGDPHSPWWFGSTPAALAKGF</sequence>